<evidence type="ECO:0000313" key="3">
    <source>
        <dbReference type="Proteomes" id="UP000243342"/>
    </source>
</evidence>
<evidence type="ECO:0000313" key="2">
    <source>
        <dbReference type="EMBL" id="OIV37285.1"/>
    </source>
</evidence>
<dbReference type="AlphaFoldDB" id="A0A1J7BFD5"/>
<protein>
    <recommendedName>
        <fullName evidence="4">Phosphatase</fullName>
    </recommendedName>
</protein>
<dbReference type="Proteomes" id="UP000243342">
    <property type="component" value="Unassembled WGS sequence"/>
</dbReference>
<evidence type="ECO:0008006" key="4">
    <source>
        <dbReference type="Google" id="ProtNLM"/>
    </source>
</evidence>
<organism evidence="2 3">
    <name type="scientific">Mangrovactinospora gilvigrisea</name>
    <dbReference type="NCBI Taxonomy" id="1428644"/>
    <lineage>
        <taxon>Bacteria</taxon>
        <taxon>Bacillati</taxon>
        <taxon>Actinomycetota</taxon>
        <taxon>Actinomycetes</taxon>
        <taxon>Kitasatosporales</taxon>
        <taxon>Streptomycetaceae</taxon>
        <taxon>Mangrovactinospora</taxon>
    </lineage>
</organism>
<dbReference type="STRING" id="1428644.BIV57_11575"/>
<dbReference type="OrthoDB" id="3511799at2"/>
<evidence type="ECO:0000256" key="1">
    <source>
        <dbReference type="SAM" id="MobiDB-lite"/>
    </source>
</evidence>
<name>A0A1J7BFD5_9ACTN</name>
<proteinExistence type="predicted"/>
<gene>
    <name evidence="2" type="ORF">BIV57_11575</name>
</gene>
<dbReference type="InterPro" id="IPR031423">
    <property type="entry name" value="Phosphatase_SCO2771"/>
</dbReference>
<reference evidence="2 3" key="1">
    <citation type="submission" date="2016-10" db="EMBL/GenBank/DDBJ databases">
        <title>Genome sequence of Streptomyces gilvigriseus MUSC 26.</title>
        <authorList>
            <person name="Lee L.-H."/>
            <person name="Ser H.-L."/>
        </authorList>
    </citation>
    <scope>NUCLEOTIDE SEQUENCE [LARGE SCALE GENOMIC DNA]</scope>
    <source>
        <strain evidence="2 3">MUSC 26</strain>
    </source>
</reference>
<dbReference type="EMBL" id="MLCF01000057">
    <property type="protein sequence ID" value="OIV37285.1"/>
    <property type="molecule type" value="Genomic_DNA"/>
</dbReference>
<comment type="caution">
    <text evidence="2">The sequence shown here is derived from an EMBL/GenBank/DDBJ whole genome shotgun (WGS) entry which is preliminary data.</text>
</comment>
<accession>A0A1J7BFD5</accession>
<feature type="region of interest" description="Disordered" evidence="1">
    <location>
        <begin position="163"/>
        <end position="204"/>
    </location>
</feature>
<keyword evidence="3" id="KW-1185">Reference proteome</keyword>
<sequence length="293" mass="30761">MPSRVRLRRHLISRCLAGNVATPRENNLRHYRRFADRDPAYLLGLDPQGDWGPDAILDLMHRRVGVHPDPTYRTGVDRIDPDRTLDALDAFAVRLAATARDRAPVLCGTGHPARLLALHASLVRALARVGCPVLLPALGTVLTVGTGAGPRPRVLRQRRGVLHLANPPAPPPGHPDHSSPEDLGQLTGAQADGPRPSAPAHSHSPLPVRAALAALAADGSPPPALVIGDHGWVCAAGQAGVEAIGFADSNDPALFVGEAEGRVAVAVPLDDGLSANFYSPIARYILESAGLSA</sequence>
<dbReference type="Pfam" id="PF15698">
    <property type="entry name" value="Phosphatase"/>
    <property type="match status" value="1"/>
</dbReference>
<dbReference type="RefSeq" id="WP_071656706.1">
    <property type="nucleotide sequence ID" value="NZ_MLCF01000057.1"/>
</dbReference>